<feature type="non-terminal residue" evidence="11">
    <location>
        <position position="94"/>
    </location>
</feature>
<dbReference type="Proteomes" id="UP001187192">
    <property type="component" value="Unassembled WGS sequence"/>
</dbReference>
<dbReference type="InterPro" id="IPR046956">
    <property type="entry name" value="RLP23-like"/>
</dbReference>
<keyword evidence="8" id="KW-0675">Receptor</keyword>
<keyword evidence="6" id="KW-1133">Transmembrane helix</keyword>
<evidence type="ECO:0000256" key="1">
    <source>
        <dbReference type="ARBA" id="ARBA00004479"/>
    </source>
</evidence>
<evidence type="ECO:0000256" key="4">
    <source>
        <dbReference type="ARBA" id="ARBA00022729"/>
    </source>
</evidence>
<keyword evidence="7" id="KW-0472">Membrane</keyword>
<reference evidence="11" key="1">
    <citation type="submission" date="2023-07" db="EMBL/GenBank/DDBJ databases">
        <title>draft genome sequence of fig (Ficus carica).</title>
        <authorList>
            <person name="Takahashi T."/>
            <person name="Nishimura K."/>
        </authorList>
    </citation>
    <scope>NUCLEOTIDE SEQUENCE</scope>
</reference>
<keyword evidence="3" id="KW-0812">Transmembrane</keyword>
<proteinExistence type="predicted"/>
<dbReference type="InterPro" id="IPR013210">
    <property type="entry name" value="LRR_N_plant-typ"/>
</dbReference>
<dbReference type="GO" id="GO:0016020">
    <property type="term" value="C:membrane"/>
    <property type="evidence" value="ECO:0007669"/>
    <property type="project" value="UniProtKB-SubCell"/>
</dbReference>
<evidence type="ECO:0000256" key="8">
    <source>
        <dbReference type="ARBA" id="ARBA00023170"/>
    </source>
</evidence>
<evidence type="ECO:0000256" key="5">
    <source>
        <dbReference type="ARBA" id="ARBA00022737"/>
    </source>
</evidence>
<accession>A0AA88CXN1</accession>
<dbReference type="Gene3D" id="3.80.10.10">
    <property type="entry name" value="Ribonuclease Inhibitor"/>
    <property type="match status" value="1"/>
</dbReference>
<dbReference type="Pfam" id="PF08263">
    <property type="entry name" value="LRRNT_2"/>
    <property type="match status" value="1"/>
</dbReference>
<dbReference type="AlphaFoldDB" id="A0AA88CXN1"/>
<organism evidence="11 12">
    <name type="scientific">Ficus carica</name>
    <name type="common">Common fig</name>
    <dbReference type="NCBI Taxonomy" id="3494"/>
    <lineage>
        <taxon>Eukaryota</taxon>
        <taxon>Viridiplantae</taxon>
        <taxon>Streptophyta</taxon>
        <taxon>Embryophyta</taxon>
        <taxon>Tracheophyta</taxon>
        <taxon>Spermatophyta</taxon>
        <taxon>Magnoliopsida</taxon>
        <taxon>eudicotyledons</taxon>
        <taxon>Gunneridae</taxon>
        <taxon>Pentapetalae</taxon>
        <taxon>rosids</taxon>
        <taxon>fabids</taxon>
        <taxon>Rosales</taxon>
        <taxon>Moraceae</taxon>
        <taxon>Ficeae</taxon>
        <taxon>Ficus</taxon>
    </lineage>
</organism>
<comment type="subcellular location">
    <subcellularLocation>
        <location evidence="1">Membrane</location>
        <topology evidence="1">Single-pass type I membrane protein</topology>
    </subcellularLocation>
</comment>
<evidence type="ECO:0000256" key="9">
    <source>
        <dbReference type="ARBA" id="ARBA00023180"/>
    </source>
</evidence>
<evidence type="ECO:0000259" key="10">
    <source>
        <dbReference type="Pfam" id="PF08263"/>
    </source>
</evidence>
<sequence length="94" mass="10744">MRKLNFHNLFLIVYLFTFCFIVSHSLLAFRCLSDQSSALLQLKQEFVIQKPYFDDPSEAKNMDTWKASSDCCVWDGVTCNISTGHVISLDLSNS</sequence>
<keyword evidence="5" id="KW-0677">Repeat</keyword>
<feature type="domain" description="Leucine-rich repeat-containing N-terminal plant-type" evidence="10">
    <location>
        <begin position="33"/>
        <end position="80"/>
    </location>
</feature>
<evidence type="ECO:0000313" key="12">
    <source>
        <dbReference type="Proteomes" id="UP001187192"/>
    </source>
</evidence>
<evidence type="ECO:0000256" key="3">
    <source>
        <dbReference type="ARBA" id="ARBA00022692"/>
    </source>
</evidence>
<dbReference type="InterPro" id="IPR032675">
    <property type="entry name" value="LRR_dom_sf"/>
</dbReference>
<keyword evidence="2" id="KW-0433">Leucine-rich repeat</keyword>
<keyword evidence="9" id="KW-0325">Glycoprotein</keyword>
<evidence type="ECO:0000256" key="6">
    <source>
        <dbReference type="ARBA" id="ARBA00022989"/>
    </source>
</evidence>
<dbReference type="PANTHER" id="PTHR48061:SF2">
    <property type="entry name" value="RECEPTOR LIKE PROTEIN 30-LIKE"/>
    <property type="match status" value="1"/>
</dbReference>
<evidence type="ECO:0000256" key="2">
    <source>
        <dbReference type="ARBA" id="ARBA00022614"/>
    </source>
</evidence>
<protein>
    <recommendedName>
        <fullName evidence="10">Leucine-rich repeat-containing N-terminal plant-type domain-containing protein</fullName>
    </recommendedName>
</protein>
<keyword evidence="12" id="KW-1185">Reference proteome</keyword>
<comment type="caution">
    <text evidence="11">The sequence shown here is derived from an EMBL/GenBank/DDBJ whole genome shotgun (WGS) entry which is preliminary data.</text>
</comment>
<dbReference type="PANTHER" id="PTHR48061">
    <property type="entry name" value="LEUCINE-RICH REPEAT RECEPTOR PROTEIN KINASE EMS1-LIKE-RELATED"/>
    <property type="match status" value="1"/>
</dbReference>
<gene>
    <name evidence="11" type="ORF">TIFTF001_042280</name>
</gene>
<evidence type="ECO:0000256" key="7">
    <source>
        <dbReference type="ARBA" id="ARBA00023136"/>
    </source>
</evidence>
<keyword evidence="4" id="KW-0732">Signal</keyword>
<name>A0AA88CXN1_FICCA</name>
<dbReference type="EMBL" id="BTGU01002234">
    <property type="protein sequence ID" value="GMN35755.1"/>
    <property type="molecule type" value="Genomic_DNA"/>
</dbReference>
<evidence type="ECO:0000313" key="11">
    <source>
        <dbReference type="EMBL" id="GMN35755.1"/>
    </source>
</evidence>